<dbReference type="UniPathway" id="UPA00219"/>
<evidence type="ECO:0000256" key="5">
    <source>
        <dbReference type="ARBA" id="ARBA00022741"/>
    </source>
</evidence>
<dbReference type="Gene3D" id="3.40.1190.10">
    <property type="entry name" value="Mur-like, catalytic domain"/>
    <property type="match status" value="1"/>
</dbReference>
<evidence type="ECO:0000259" key="10">
    <source>
        <dbReference type="Pfam" id="PF08245"/>
    </source>
</evidence>
<dbReference type="NCBIfam" id="TIGR01087">
    <property type="entry name" value="murD"/>
    <property type="match status" value="1"/>
</dbReference>
<dbReference type="InterPro" id="IPR004101">
    <property type="entry name" value="Mur_ligase_C"/>
</dbReference>
<reference evidence="11 12" key="1">
    <citation type="submission" date="2019-03" db="EMBL/GenBank/DDBJ databases">
        <title>Genomic Encyclopedia of Type Strains, Phase IV (KMG-IV): sequencing the most valuable type-strain genomes for metagenomic binning, comparative biology and taxonomic classification.</title>
        <authorList>
            <person name="Goeker M."/>
        </authorList>
    </citation>
    <scope>NUCLEOTIDE SEQUENCE [LARGE SCALE GENOMIC DNA]</scope>
    <source>
        <strain evidence="11 12">DSM 21100</strain>
    </source>
</reference>
<dbReference type="Pfam" id="PF21377">
    <property type="entry name" value="MurD_N"/>
    <property type="match status" value="1"/>
</dbReference>
<dbReference type="PANTHER" id="PTHR43692">
    <property type="entry name" value="UDP-N-ACETYLMURAMOYLALANINE--D-GLUTAMATE LIGASE"/>
    <property type="match status" value="1"/>
</dbReference>
<comment type="pathway">
    <text evidence="2 7 8">Cell wall biogenesis; peptidoglycan biosynthesis.</text>
</comment>
<evidence type="ECO:0000256" key="7">
    <source>
        <dbReference type="HAMAP-Rule" id="MF_00639"/>
    </source>
</evidence>
<gene>
    <name evidence="7" type="primary">murD</name>
    <name evidence="11" type="ORF">EDD80_101576</name>
</gene>
<dbReference type="Pfam" id="PF08245">
    <property type="entry name" value="Mur_ligase_M"/>
    <property type="match status" value="1"/>
</dbReference>
<dbReference type="HAMAP" id="MF_00639">
    <property type="entry name" value="MurD"/>
    <property type="match status" value="1"/>
</dbReference>
<dbReference type="InterPro" id="IPR013221">
    <property type="entry name" value="Mur_ligase_cen"/>
</dbReference>
<keyword evidence="7 8" id="KW-0961">Cell wall biogenesis/degradation</keyword>
<dbReference type="Pfam" id="PF02875">
    <property type="entry name" value="Mur_ligase_C"/>
    <property type="match status" value="1"/>
</dbReference>
<dbReference type="EC" id="6.3.2.9" evidence="7 8"/>
<evidence type="ECO:0000256" key="6">
    <source>
        <dbReference type="ARBA" id="ARBA00022840"/>
    </source>
</evidence>
<feature type="binding site" evidence="7">
    <location>
        <begin position="112"/>
        <end position="118"/>
    </location>
    <ligand>
        <name>ATP</name>
        <dbReference type="ChEBI" id="CHEBI:30616"/>
    </ligand>
</feature>
<feature type="domain" description="Mur ligase central" evidence="10">
    <location>
        <begin position="110"/>
        <end position="289"/>
    </location>
</feature>
<comment type="similarity">
    <text evidence="7">Belongs to the MurCDEF family.</text>
</comment>
<dbReference type="GO" id="GO:0005737">
    <property type="term" value="C:cytoplasm"/>
    <property type="evidence" value="ECO:0007669"/>
    <property type="project" value="UniProtKB-SubCell"/>
</dbReference>
<protein>
    <recommendedName>
        <fullName evidence="7 8">UDP-N-acetylmuramoylalanine--D-glutamate ligase</fullName>
        <ecNumber evidence="7 8">6.3.2.9</ecNumber>
    </recommendedName>
    <alternativeName>
        <fullName evidence="7">D-glutamic acid-adding enzyme</fullName>
    </alternativeName>
    <alternativeName>
        <fullName evidence="7">UDP-N-acetylmuramoyl-L-alanyl-D-glutamate synthetase</fullName>
    </alternativeName>
</protein>
<keyword evidence="7 8" id="KW-0573">Peptidoglycan synthesis</keyword>
<evidence type="ECO:0000259" key="9">
    <source>
        <dbReference type="Pfam" id="PF02875"/>
    </source>
</evidence>
<comment type="caution">
    <text evidence="11">The sequence shown here is derived from an EMBL/GenBank/DDBJ whole genome shotgun (WGS) entry which is preliminary data.</text>
</comment>
<dbReference type="SUPFAM" id="SSF53244">
    <property type="entry name" value="MurD-like peptide ligases, peptide-binding domain"/>
    <property type="match status" value="1"/>
</dbReference>
<keyword evidence="3 7" id="KW-0963">Cytoplasm</keyword>
<dbReference type="InterPro" id="IPR005762">
    <property type="entry name" value="MurD"/>
</dbReference>
<keyword evidence="7 8" id="KW-0132">Cell division</keyword>
<keyword evidence="5 7" id="KW-0547">Nucleotide-binding</keyword>
<dbReference type="RefSeq" id="WP_132127810.1">
    <property type="nucleotide sequence ID" value="NZ_CP042432.1"/>
</dbReference>
<proteinExistence type="inferred from homology"/>
<dbReference type="InterPro" id="IPR036615">
    <property type="entry name" value="Mur_ligase_C_dom_sf"/>
</dbReference>
<evidence type="ECO:0000256" key="3">
    <source>
        <dbReference type="ARBA" id="ARBA00022490"/>
    </source>
</evidence>
<comment type="catalytic activity">
    <reaction evidence="7 8">
        <text>UDP-N-acetyl-alpha-D-muramoyl-L-alanine + D-glutamate + ATP = UDP-N-acetyl-alpha-D-muramoyl-L-alanyl-D-glutamate + ADP + phosphate + H(+)</text>
        <dbReference type="Rhea" id="RHEA:16429"/>
        <dbReference type="ChEBI" id="CHEBI:15378"/>
        <dbReference type="ChEBI" id="CHEBI:29986"/>
        <dbReference type="ChEBI" id="CHEBI:30616"/>
        <dbReference type="ChEBI" id="CHEBI:43474"/>
        <dbReference type="ChEBI" id="CHEBI:83898"/>
        <dbReference type="ChEBI" id="CHEBI:83900"/>
        <dbReference type="ChEBI" id="CHEBI:456216"/>
        <dbReference type="EC" id="6.3.2.9"/>
    </reaction>
</comment>
<keyword evidence="7 8" id="KW-0133">Cell shape</keyword>
<keyword evidence="7 8" id="KW-0131">Cell cycle</keyword>
<keyword evidence="6 7" id="KW-0067">ATP-binding</keyword>
<dbReference type="Gene3D" id="3.40.50.720">
    <property type="entry name" value="NAD(P)-binding Rossmann-like Domain"/>
    <property type="match status" value="1"/>
</dbReference>
<dbReference type="GO" id="GO:0009252">
    <property type="term" value="P:peptidoglycan biosynthetic process"/>
    <property type="evidence" value="ECO:0007669"/>
    <property type="project" value="UniProtKB-UniRule"/>
</dbReference>
<dbReference type="GO" id="GO:0008360">
    <property type="term" value="P:regulation of cell shape"/>
    <property type="evidence" value="ECO:0007669"/>
    <property type="project" value="UniProtKB-KW"/>
</dbReference>
<dbReference type="OrthoDB" id="9809796at2"/>
<evidence type="ECO:0000256" key="1">
    <source>
        <dbReference type="ARBA" id="ARBA00004496"/>
    </source>
</evidence>
<dbReference type="Proteomes" id="UP000295807">
    <property type="component" value="Unassembled WGS sequence"/>
</dbReference>
<dbReference type="SUPFAM" id="SSF53623">
    <property type="entry name" value="MurD-like peptide ligases, catalytic domain"/>
    <property type="match status" value="1"/>
</dbReference>
<keyword evidence="4 7" id="KW-0436">Ligase</keyword>
<accession>A0A4R3KZ88</accession>
<dbReference type="SUPFAM" id="SSF51984">
    <property type="entry name" value="MurCD N-terminal domain"/>
    <property type="match status" value="1"/>
</dbReference>
<dbReference type="AlphaFoldDB" id="A0A4R3KZ88"/>
<dbReference type="GO" id="GO:0051301">
    <property type="term" value="P:cell division"/>
    <property type="evidence" value="ECO:0007669"/>
    <property type="project" value="UniProtKB-KW"/>
</dbReference>
<keyword evidence="12" id="KW-1185">Reference proteome</keyword>
<dbReference type="GO" id="GO:0005524">
    <property type="term" value="F:ATP binding"/>
    <property type="evidence" value="ECO:0007669"/>
    <property type="project" value="UniProtKB-UniRule"/>
</dbReference>
<dbReference type="PANTHER" id="PTHR43692:SF1">
    <property type="entry name" value="UDP-N-ACETYLMURAMOYLALANINE--D-GLUTAMATE LIGASE"/>
    <property type="match status" value="1"/>
</dbReference>
<dbReference type="GO" id="GO:0008764">
    <property type="term" value="F:UDP-N-acetylmuramoylalanine-D-glutamate ligase activity"/>
    <property type="evidence" value="ECO:0007669"/>
    <property type="project" value="UniProtKB-UniRule"/>
</dbReference>
<evidence type="ECO:0000256" key="2">
    <source>
        <dbReference type="ARBA" id="ARBA00004752"/>
    </source>
</evidence>
<organism evidence="11 12">
    <name type="scientific">Anseongella ginsenosidimutans</name>
    <dbReference type="NCBI Taxonomy" id="496056"/>
    <lineage>
        <taxon>Bacteria</taxon>
        <taxon>Pseudomonadati</taxon>
        <taxon>Bacteroidota</taxon>
        <taxon>Sphingobacteriia</taxon>
        <taxon>Sphingobacteriales</taxon>
        <taxon>Sphingobacteriaceae</taxon>
        <taxon>Anseongella</taxon>
    </lineage>
</organism>
<dbReference type="Gene3D" id="3.90.190.20">
    <property type="entry name" value="Mur ligase, C-terminal domain"/>
    <property type="match status" value="1"/>
</dbReference>
<evidence type="ECO:0000256" key="8">
    <source>
        <dbReference type="RuleBase" id="RU003664"/>
    </source>
</evidence>
<comment type="subcellular location">
    <subcellularLocation>
        <location evidence="1 7 8">Cytoplasm</location>
    </subcellularLocation>
</comment>
<dbReference type="GO" id="GO:0071555">
    <property type="term" value="P:cell wall organization"/>
    <property type="evidence" value="ECO:0007669"/>
    <property type="project" value="UniProtKB-KW"/>
</dbReference>
<sequence length="447" mass="49269">MADGKKIAILGAGESGTGSALLAQKMGYEVFVSDAGKIPEKYREELQEQGIVFEEGGHSLDRLTGAAEVIKSPGIPPTAPVVQRLKEAGLPLIAEIEFAGRYTDARMIGITGSNGKTTTTLLTHHLLERAGLKVGLGGNVGKSFARQVAAGDHDYYVLELSSFQLDDMYRFRTHIAILTNITPDHLDRYEHRFENYIDSKFRILQNQQESDSFIYCLDDEGTRRGLASHRPVAKQYPFSINEKVDQGAFLDNNELTVKTAHNTFNMTIAELALQGKHNLYNSMAAAIAAKVLDLRNEVVRESLGDFKNVEHRLEQVGKIQGIEFINDSKATNVNATWYALESMTSPVIWIAGGVDKGNDYSMLKPVVREKVKAIVCLGKDNGKIHEAFEEDAEIIVNTLSAREAVGVAYHLAAKGDTVLLSPACASFDLFKNYEDRGNQFKEAVKQL</sequence>
<evidence type="ECO:0000313" key="12">
    <source>
        <dbReference type="Proteomes" id="UP000295807"/>
    </source>
</evidence>
<name>A0A4R3KZ88_9SPHI</name>
<evidence type="ECO:0000256" key="4">
    <source>
        <dbReference type="ARBA" id="ARBA00022598"/>
    </source>
</evidence>
<evidence type="ECO:0000313" key="11">
    <source>
        <dbReference type="EMBL" id="TCS90376.1"/>
    </source>
</evidence>
<feature type="domain" description="Mur ligase C-terminal" evidence="9">
    <location>
        <begin position="311"/>
        <end position="424"/>
    </location>
</feature>
<comment type="function">
    <text evidence="7 8">Cell wall formation. Catalyzes the addition of glutamate to the nucleotide precursor UDP-N-acetylmuramoyl-L-alanine (UMA).</text>
</comment>
<dbReference type="InterPro" id="IPR036565">
    <property type="entry name" value="Mur-like_cat_sf"/>
</dbReference>
<dbReference type="EMBL" id="SMAD01000001">
    <property type="protein sequence ID" value="TCS90376.1"/>
    <property type="molecule type" value="Genomic_DNA"/>
</dbReference>